<evidence type="ECO:0000313" key="2">
    <source>
        <dbReference type="EMBL" id="NEX19423.1"/>
    </source>
</evidence>
<organism evidence="2 3">
    <name type="scientific">Thiorhodococcus mannitoliphagus</name>
    <dbReference type="NCBI Taxonomy" id="329406"/>
    <lineage>
        <taxon>Bacteria</taxon>
        <taxon>Pseudomonadati</taxon>
        <taxon>Pseudomonadota</taxon>
        <taxon>Gammaproteobacteria</taxon>
        <taxon>Chromatiales</taxon>
        <taxon>Chromatiaceae</taxon>
        <taxon>Thiorhodococcus</taxon>
    </lineage>
</organism>
<feature type="transmembrane region" description="Helical" evidence="1">
    <location>
        <begin position="7"/>
        <end position="30"/>
    </location>
</feature>
<sequence>MAAPIIVPIWLIIVVILAAAAGTGVLAYFATHSVTTILFLLGILAIIFVVVLPNLPQIMRWSKEVRTEMRNKESSDRDEKQ</sequence>
<comment type="caution">
    <text evidence="2">The sequence shown here is derived from an EMBL/GenBank/DDBJ whole genome shotgun (WGS) entry which is preliminary data.</text>
</comment>
<keyword evidence="1" id="KW-0812">Transmembrane</keyword>
<dbReference type="Proteomes" id="UP000471640">
    <property type="component" value="Unassembled WGS sequence"/>
</dbReference>
<reference evidence="2 3" key="2">
    <citation type="submission" date="2020-02" db="EMBL/GenBank/DDBJ databases">
        <title>Genome sequences of Thiorhodococcus mannitoliphagus and Thiorhodococcus minor, purple sulfur photosynthetic bacteria in the gammaproteobacterial family, Chromatiaceae.</title>
        <authorList>
            <person name="Aviles F.A."/>
            <person name="Meyer T.E."/>
            <person name="Kyndt J.A."/>
        </authorList>
    </citation>
    <scope>NUCLEOTIDE SEQUENCE [LARGE SCALE GENOMIC DNA]</scope>
    <source>
        <strain evidence="2 3">DSM 18266</strain>
    </source>
</reference>
<dbReference type="EMBL" id="JAAIJR010000009">
    <property type="protein sequence ID" value="NEX19423.1"/>
    <property type="molecule type" value="Genomic_DNA"/>
</dbReference>
<protein>
    <submittedName>
        <fullName evidence="2">Uncharacterized protein</fullName>
    </submittedName>
</protein>
<feature type="transmembrane region" description="Helical" evidence="1">
    <location>
        <begin position="36"/>
        <end position="55"/>
    </location>
</feature>
<keyword evidence="3" id="KW-1185">Reference proteome</keyword>
<dbReference type="RefSeq" id="WP_164652322.1">
    <property type="nucleotide sequence ID" value="NZ_JAAIJR010000009.1"/>
</dbReference>
<gene>
    <name evidence="2" type="ORF">G3480_03680</name>
</gene>
<reference evidence="3" key="1">
    <citation type="journal article" date="2020" name="Microbiol. Resour. Announc.">
        <title>Draft Genome Sequences of Thiorhodococcus mannitoliphagus and Thiorhodococcus minor, Purple Sulfur Photosynthetic Bacteria in the Gammaproteobacterial Family Chromatiaceae.</title>
        <authorList>
            <person name="Aviles F.A."/>
            <person name="Meyer T.E."/>
            <person name="Kyndt J.A."/>
        </authorList>
    </citation>
    <scope>NUCLEOTIDE SEQUENCE [LARGE SCALE GENOMIC DNA]</scope>
    <source>
        <strain evidence="3">DSM 18266</strain>
    </source>
</reference>
<dbReference type="AlphaFoldDB" id="A0A6P1DQJ3"/>
<accession>A0A6P1DQJ3</accession>
<proteinExistence type="predicted"/>
<evidence type="ECO:0000256" key="1">
    <source>
        <dbReference type="SAM" id="Phobius"/>
    </source>
</evidence>
<name>A0A6P1DQJ3_9GAMM</name>
<keyword evidence="1" id="KW-1133">Transmembrane helix</keyword>
<keyword evidence="1" id="KW-0472">Membrane</keyword>
<evidence type="ECO:0000313" key="3">
    <source>
        <dbReference type="Proteomes" id="UP000471640"/>
    </source>
</evidence>